<protein>
    <recommendedName>
        <fullName evidence="2">TUG ubiquitin-like domain-containing protein</fullName>
    </recommendedName>
</protein>
<name>A0A803W3Z7_FICAL</name>
<evidence type="ECO:0000259" key="2">
    <source>
        <dbReference type="Pfam" id="PF11470"/>
    </source>
</evidence>
<reference evidence="3" key="3">
    <citation type="submission" date="2025-09" db="UniProtKB">
        <authorList>
            <consortium name="Ensembl"/>
        </authorList>
    </citation>
    <scope>IDENTIFICATION</scope>
</reference>
<dbReference type="Gene3D" id="3.10.20.90">
    <property type="entry name" value="Phosphatidylinositol 3-kinase Catalytic Subunit, Chain A, domain 1"/>
    <property type="match status" value="1"/>
</dbReference>
<proteinExistence type="predicted"/>
<dbReference type="GO" id="GO:0012506">
    <property type="term" value="C:vesicle membrane"/>
    <property type="evidence" value="ECO:0007669"/>
    <property type="project" value="TreeGrafter"/>
</dbReference>
<dbReference type="GeneTree" id="ENSGT00940000156853"/>
<feature type="region of interest" description="Disordered" evidence="1">
    <location>
        <begin position="1"/>
        <end position="20"/>
    </location>
</feature>
<dbReference type="GO" id="GO:0005634">
    <property type="term" value="C:nucleus"/>
    <property type="evidence" value="ECO:0007669"/>
    <property type="project" value="TreeGrafter"/>
</dbReference>
<dbReference type="GO" id="GO:0006886">
    <property type="term" value="P:intracellular protein transport"/>
    <property type="evidence" value="ECO:0007669"/>
    <property type="project" value="TreeGrafter"/>
</dbReference>
<evidence type="ECO:0000313" key="4">
    <source>
        <dbReference type="Proteomes" id="UP000016665"/>
    </source>
</evidence>
<dbReference type="GO" id="GO:0005737">
    <property type="term" value="C:cytoplasm"/>
    <property type="evidence" value="ECO:0007669"/>
    <property type="project" value="TreeGrafter"/>
</dbReference>
<keyword evidence="4" id="KW-1185">Reference proteome</keyword>
<dbReference type="Proteomes" id="UP000016665">
    <property type="component" value="Chromosome 18"/>
</dbReference>
<reference evidence="3" key="2">
    <citation type="submission" date="2025-08" db="UniProtKB">
        <authorList>
            <consortium name="Ensembl"/>
        </authorList>
    </citation>
    <scope>IDENTIFICATION</scope>
</reference>
<evidence type="ECO:0000313" key="3">
    <source>
        <dbReference type="Ensembl" id="ENSFALP00000029703.1"/>
    </source>
</evidence>
<organism evidence="3 4">
    <name type="scientific">Ficedula albicollis</name>
    <name type="common">Collared flycatcher</name>
    <name type="synonym">Muscicapa albicollis</name>
    <dbReference type="NCBI Taxonomy" id="59894"/>
    <lineage>
        <taxon>Eukaryota</taxon>
        <taxon>Metazoa</taxon>
        <taxon>Chordata</taxon>
        <taxon>Craniata</taxon>
        <taxon>Vertebrata</taxon>
        <taxon>Euteleostomi</taxon>
        <taxon>Archelosauria</taxon>
        <taxon>Archosauria</taxon>
        <taxon>Dinosauria</taxon>
        <taxon>Saurischia</taxon>
        <taxon>Theropoda</taxon>
        <taxon>Coelurosauria</taxon>
        <taxon>Aves</taxon>
        <taxon>Neognathae</taxon>
        <taxon>Neoaves</taxon>
        <taxon>Telluraves</taxon>
        <taxon>Australaves</taxon>
        <taxon>Passeriformes</taxon>
        <taxon>Muscicapidae</taxon>
        <taxon>Ficedula</taxon>
    </lineage>
</organism>
<dbReference type="InterPro" id="IPR029071">
    <property type="entry name" value="Ubiquitin-like_domsf"/>
</dbReference>
<sequence length="125" mass="13166">GGGGGGGGGGAAGGGSARGRGTPGSALFSFRFQRNVLDLSLQWRFARLPNNAKLEMVPVSSRAGAGSTVRIALQLDDGSRLQDTFLCQQTLWELLNHFAKISRDVCIFLALSDLTICSHKLVTNC</sequence>
<dbReference type="Ensembl" id="ENSFALT00000027655.1">
    <property type="protein sequence ID" value="ENSFALP00000029703.1"/>
    <property type="gene ID" value="ENSFALG00000024215.1"/>
</dbReference>
<dbReference type="PANTHER" id="PTHR46467:SF1">
    <property type="entry name" value="TETHER CONTAINING UBX DOMAIN FOR GLUT4"/>
    <property type="match status" value="1"/>
</dbReference>
<dbReference type="GO" id="GO:0042593">
    <property type="term" value="P:glucose homeostasis"/>
    <property type="evidence" value="ECO:0007669"/>
    <property type="project" value="TreeGrafter"/>
</dbReference>
<feature type="domain" description="TUG ubiquitin-like" evidence="2">
    <location>
        <begin position="27"/>
        <end position="56"/>
    </location>
</feature>
<evidence type="ECO:0000256" key="1">
    <source>
        <dbReference type="SAM" id="MobiDB-lite"/>
    </source>
</evidence>
<dbReference type="Pfam" id="PF11470">
    <property type="entry name" value="TUG-UBL1"/>
    <property type="match status" value="1"/>
</dbReference>
<dbReference type="InterPro" id="IPR021569">
    <property type="entry name" value="TUG-UBL1"/>
</dbReference>
<accession>A0A803W3Z7</accession>
<dbReference type="SUPFAM" id="SSF54236">
    <property type="entry name" value="Ubiquitin-like"/>
    <property type="match status" value="1"/>
</dbReference>
<reference evidence="3 4" key="1">
    <citation type="journal article" date="2012" name="Nature">
        <title>The genomic landscape of species divergence in Ficedula flycatchers.</title>
        <authorList>
            <person name="Ellegren H."/>
            <person name="Smeds L."/>
            <person name="Burri R."/>
            <person name="Olason P.I."/>
            <person name="Backstrom N."/>
            <person name="Kawakami T."/>
            <person name="Kunstner A."/>
            <person name="Makinen H."/>
            <person name="Nadachowska-Brzyska K."/>
            <person name="Qvarnstrom A."/>
            <person name="Uebbing S."/>
            <person name="Wolf J.B."/>
        </authorList>
    </citation>
    <scope>NUCLEOTIDE SEQUENCE [LARGE SCALE GENOMIC DNA]</scope>
</reference>
<dbReference type="PANTHER" id="PTHR46467">
    <property type="entry name" value="TETHER CONTAINING UBX DOMAIN FOR GLUT4"/>
    <property type="match status" value="1"/>
</dbReference>
<dbReference type="AlphaFoldDB" id="A0A803W3Z7"/>